<sequence length="77" mass="7765">MGTGPEGSLSSALCGLDTGHRFPMQAAVRLFGDKERSAVLGGSDLGAYLLVPGITTVGYVGHRCVAAGGSVATLLSW</sequence>
<proteinExistence type="predicted"/>
<reference evidence="1" key="1">
    <citation type="journal article" date="2020" name="mSystems">
        <title>Genome- and Community-Level Interaction Insights into Carbon Utilization and Element Cycling Functions of Hydrothermarchaeota in Hydrothermal Sediment.</title>
        <authorList>
            <person name="Zhou Z."/>
            <person name="Liu Y."/>
            <person name="Xu W."/>
            <person name="Pan J."/>
            <person name="Luo Z.H."/>
            <person name="Li M."/>
        </authorList>
    </citation>
    <scope>NUCLEOTIDE SEQUENCE [LARGE SCALE GENOMIC DNA]</scope>
    <source>
        <strain evidence="1">SpSt-222</strain>
    </source>
</reference>
<protein>
    <submittedName>
        <fullName evidence="1">Uncharacterized protein</fullName>
    </submittedName>
</protein>
<accession>A0A7C2AR85</accession>
<name>A0A7C2AR85_THERO</name>
<dbReference type="EMBL" id="DSJL01000001">
    <property type="protein sequence ID" value="HEF64062.1"/>
    <property type="molecule type" value="Genomic_DNA"/>
</dbReference>
<dbReference type="AlphaFoldDB" id="A0A7C2AR85"/>
<evidence type="ECO:0000313" key="1">
    <source>
        <dbReference type="EMBL" id="HEF64062.1"/>
    </source>
</evidence>
<comment type="caution">
    <text evidence="1">The sequence shown here is derived from an EMBL/GenBank/DDBJ whole genome shotgun (WGS) entry which is preliminary data.</text>
</comment>
<organism evidence="1">
    <name type="scientific">Thermomicrobium roseum</name>
    <dbReference type="NCBI Taxonomy" id="500"/>
    <lineage>
        <taxon>Bacteria</taxon>
        <taxon>Pseudomonadati</taxon>
        <taxon>Thermomicrobiota</taxon>
        <taxon>Thermomicrobia</taxon>
        <taxon>Thermomicrobiales</taxon>
        <taxon>Thermomicrobiaceae</taxon>
        <taxon>Thermomicrobium</taxon>
    </lineage>
</organism>
<gene>
    <name evidence="1" type="ORF">ENP47_00390</name>
</gene>